<accession>A0A1D2MF59</accession>
<comment type="subcellular location">
    <subcellularLocation>
        <location evidence="1">Cell membrane</location>
    </subcellularLocation>
</comment>
<organism evidence="8 9">
    <name type="scientific">Orchesella cincta</name>
    <name type="common">Springtail</name>
    <name type="synonym">Podura cincta</name>
    <dbReference type="NCBI Taxonomy" id="48709"/>
    <lineage>
        <taxon>Eukaryota</taxon>
        <taxon>Metazoa</taxon>
        <taxon>Ecdysozoa</taxon>
        <taxon>Arthropoda</taxon>
        <taxon>Hexapoda</taxon>
        <taxon>Collembola</taxon>
        <taxon>Entomobryomorpha</taxon>
        <taxon>Entomobryoidea</taxon>
        <taxon>Orchesellidae</taxon>
        <taxon>Orchesellinae</taxon>
        <taxon>Orchesella</taxon>
    </lineage>
</organism>
<sequence>MYKNGTITATYSVKSTKETPFGKILTYQGYPSLGFWPPSSHCDSLADSLDFFTFPKRITKDTVFNIFLPENCRSLQLRYVQEDVFRGIPVFVFKFPLEQFSNNLQNDETACYCLNYHNTSDPTCLDAGLMDYAGCSKGAPLLGSFPHFLHANPRHLKNLRGISPNKSLHESEIMIEPITGTPLYAVRRFQLNLRTRPIPLVTYFENMTERIVPLAWFEHILEVPSTTFTAVKQKLEELKLEADAKDIYQHDENPIEEMDDNTLFASRSGFPGSSGLIEEESPSNEIRNASTAPSIGSHLHSSYFAIVTTALVLLLSRGGSGFISETSLNLNERV</sequence>
<dbReference type="AlphaFoldDB" id="A0A1D2MF59"/>
<comment type="caution">
    <text evidence="8">The sequence shown here is derived from an EMBL/GenBank/DDBJ whole genome shotgun (WGS) entry which is preliminary data.</text>
</comment>
<keyword evidence="4" id="KW-0812">Transmembrane</keyword>
<protein>
    <submittedName>
        <fullName evidence="8">Platelet glycoprotein 4</fullName>
    </submittedName>
</protein>
<evidence type="ECO:0000256" key="1">
    <source>
        <dbReference type="ARBA" id="ARBA00004236"/>
    </source>
</evidence>
<dbReference type="GO" id="GO:0005044">
    <property type="term" value="F:scavenger receptor activity"/>
    <property type="evidence" value="ECO:0007669"/>
    <property type="project" value="TreeGrafter"/>
</dbReference>
<keyword evidence="7" id="KW-0325">Glycoprotein</keyword>
<dbReference type="EMBL" id="LJIJ01001465">
    <property type="protein sequence ID" value="ODM91645.1"/>
    <property type="molecule type" value="Genomic_DNA"/>
</dbReference>
<dbReference type="InterPro" id="IPR002159">
    <property type="entry name" value="CD36_fam"/>
</dbReference>
<comment type="similarity">
    <text evidence="2">Belongs to the CD36 family.</text>
</comment>
<evidence type="ECO:0000256" key="5">
    <source>
        <dbReference type="ARBA" id="ARBA00022989"/>
    </source>
</evidence>
<name>A0A1D2MF59_ORCCI</name>
<gene>
    <name evidence="8" type="ORF">Ocin01_15039</name>
</gene>
<evidence type="ECO:0000256" key="4">
    <source>
        <dbReference type="ARBA" id="ARBA00022692"/>
    </source>
</evidence>
<keyword evidence="3" id="KW-1003">Cell membrane</keyword>
<evidence type="ECO:0000256" key="2">
    <source>
        <dbReference type="ARBA" id="ARBA00010532"/>
    </source>
</evidence>
<dbReference type="OrthoDB" id="10024078at2759"/>
<evidence type="ECO:0000313" key="8">
    <source>
        <dbReference type="EMBL" id="ODM91645.1"/>
    </source>
</evidence>
<dbReference type="PANTHER" id="PTHR11923:SF51">
    <property type="entry name" value="LYSOSOME MEMBRANE PROTEIN 2"/>
    <property type="match status" value="1"/>
</dbReference>
<evidence type="ECO:0000256" key="3">
    <source>
        <dbReference type="ARBA" id="ARBA00022475"/>
    </source>
</evidence>
<proteinExistence type="inferred from homology"/>
<evidence type="ECO:0000256" key="6">
    <source>
        <dbReference type="ARBA" id="ARBA00023136"/>
    </source>
</evidence>
<dbReference type="PRINTS" id="PR01609">
    <property type="entry name" value="CD36FAMILY"/>
</dbReference>
<dbReference type="GO" id="GO:0005737">
    <property type="term" value="C:cytoplasm"/>
    <property type="evidence" value="ECO:0007669"/>
    <property type="project" value="TreeGrafter"/>
</dbReference>
<keyword evidence="5" id="KW-1133">Transmembrane helix</keyword>
<reference evidence="8 9" key="1">
    <citation type="journal article" date="2016" name="Genome Biol. Evol.">
        <title>Gene Family Evolution Reflects Adaptation to Soil Environmental Stressors in the Genome of the Collembolan Orchesella cincta.</title>
        <authorList>
            <person name="Faddeeva-Vakhrusheva A."/>
            <person name="Derks M.F."/>
            <person name="Anvar S.Y."/>
            <person name="Agamennone V."/>
            <person name="Suring W."/>
            <person name="Smit S."/>
            <person name="van Straalen N.M."/>
            <person name="Roelofs D."/>
        </authorList>
    </citation>
    <scope>NUCLEOTIDE SEQUENCE [LARGE SCALE GENOMIC DNA]</scope>
    <source>
        <tissue evidence="8">Mixed pool</tissue>
    </source>
</reference>
<dbReference type="Proteomes" id="UP000094527">
    <property type="component" value="Unassembled WGS sequence"/>
</dbReference>
<dbReference type="PANTHER" id="PTHR11923">
    <property type="entry name" value="SCAVENGER RECEPTOR CLASS B TYPE-1 SR-B1"/>
    <property type="match status" value="1"/>
</dbReference>
<dbReference type="GO" id="GO:0005886">
    <property type="term" value="C:plasma membrane"/>
    <property type="evidence" value="ECO:0007669"/>
    <property type="project" value="UniProtKB-SubCell"/>
</dbReference>
<dbReference type="STRING" id="48709.A0A1D2MF59"/>
<keyword evidence="9" id="KW-1185">Reference proteome</keyword>
<evidence type="ECO:0000256" key="7">
    <source>
        <dbReference type="ARBA" id="ARBA00023180"/>
    </source>
</evidence>
<dbReference type="Pfam" id="PF01130">
    <property type="entry name" value="CD36"/>
    <property type="match status" value="1"/>
</dbReference>
<keyword evidence="6" id="KW-0472">Membrane</keyword>
<evidence type="ECO:0000313" key="9">
    <source>
        <dbReference type="Proteomes" id="UP000094527"/>
    </source>
</evidence>